<feature type="compositionally biased region" description="Polar residues" evidence="1">
    <location>
        <begin position="646"/>
        <end position="664"/>
    </location>
</feature>
<proteinExistence type="predicted"/>
<evidence type="ECO:0000256" key="1">
    <source>
        <dbReference type="SAM" id="MobiDB-lite"/>
    </source>
</evidence>
<feature type="compositionally biased region" description="Basic and acidic residues" evidence="1">
    <location>
        <begin position="596"/>
        <end position="613"/>
    </location>
</feature>
<feature type="region of interest" description="Disordered" evidence="1">
    <location>
        <begin position="436"/>
        <end position="538"/>
    </location>
</feature>
<feature type="region of interest" description="Disordered" evidence="1">
    <location>
        <begin position="645"/>
        <end position="687"/>
    </location>
</feature>
<dbReference type="InterPro" id="IPR040467">
    <property type="entry name" value="CCDC66_dom"/>
</dbReference>
<dbReference type="EnsemblMetazoa" id="XM_038217733.1">
    <property type="protein sequence ID" value="XP_038073661.1"/>
    <property type="gene ID" value="LOC119741823"/>
</dbReference>
<protein>
    <recommendedName>
        <fullName evidence="2">CCDC66 domain-containing protein</fullName>
    </recommendedName>
</protein>
<feature type="region of interest" description="Disordered" evidence="1">
    <location>
        <begin position="47"/>
        <end position="106"/>
    </location>
</feature>
<feature type="region of interest" description="Disordered" evidence="1">
    <location>
        <begin position="558"/>
        <end position="613"/>
    </location>
</feature>
<reference evidence="3" key="1">
    <citation type="submission" date="2022-11" db="UniProtKB">
        <authorList>
            <consortium name="EnsemblMetazoa"/>
        </authorList>
    </citation>
    <scope>IDENTIFICATION</scope>
</reference>
<dbReference type="GO" id="GO:0060271">
    <property type="term" value="P:cilium assembly"/>
    <property type="evidence" value="ECO:0007669"/>
    <property type="project" value="TreeGrafter"/>
</dbReference>
<feature type="region of interest" description="Disordered" evidence="1">
    <location>
        <begin position="337"/>
        <end position="379"/>
    </location>
</feature>
<dbReference type="PANTHER" id="PTHR22736">
    <property type="entry name" value="COILED-COIL DOMAIN-CONTAINING PROTEIN 66"/>
    <property type="match status" value="1"/>
</dbReference>
<feature type="domain" description="CCDC66" evidence="2">
    <location>
        <begin position="517"/>
        <end position="649"/>
    </location>
</feature>
<organism evidence="3 4">
    <name type="scientific">Patiria miniata</name>
    <name type="common">Bat star</name>
    <name type="synonym">Asterina miniata</name>
    <dbReference type="NCBI Taxonomy" id="46514"/>
    <lineage>
        <taxon>Eukaryota</taxon>
        <taxon>Metazoa</taxon>
        <taxon>Echinodermata</taxon>
        <taxon>Eleutherozoa</taxon>
        <taxon>Asterozoa</taxon>
        <taxon>Asteroidea</taxon>
        <taxon>Valvatacea</taxon>
        <taxon>Valvatida</taxon>
        <taxon>Asterinidae</taxon>
        <taxon>Patiria</taxon>
    </lineage>
</organism>
<feature type="compositionally biased region" description="Basic and acidic residues" evidence="1">
    <location>
        <begin position="248"/>
        <end position="271"/>
    </location>
</feature>
<dbReference type="InterPro" id="IPR039183">
    <property type="entry name" value="CCD66"/>
</dbReference>
<feature type="compositionally biased region" description="Basic and acidic residues" evidence="1">
    <location>
        <begin position="337"/>
        <end position="347"/>
    </location>
</feature>
<dbReference type="GO" id="GO:0005929">
    <property type="term" value="C:cilium"/>
    <property type="evidence" value="ECO:0007669"/>
    <property type="project" value="TreeGrafter"/>
</dbReference>
<dbReference type="AlphaFoldDB" id="A0A914BCB5"/>
<feature type="compositionally biased region" description="Polar residues" evidence="1">
    <location>
        <begin position="47"/>
        <end position="60"/>
    </location>
</feature>
<sequence length="1055" mass="119900">MNRGEGAKYAAKAKSGQIGIYLFKDTKPNKNKKFGYKKRAQTYSIRKVTTAQDSQANSTPAPLKKPTSEKATYPKSHTQYAKETGSPWSRQIASNNTSDRKLTGTDFVKRNVQKVGEKTKEDSKDAHTIALTQDQLNAILKSIGQIAGSEKVASIEIEDGDVKVNAPDEELPKDKFDDSNQDSKPDKKDGNEHTVEEGDENISPFPGSQNILSLVGKARTRTPSRGPSTEPTTPSKTSGAANAVSSKTLKERSAEKVAENGKKQTMKDPKTGDGNQTGSREEGIGQVEFAHLSLAERKRRKWKQEQDEQEALNRQQALQEKHVREVVASRMGMMHHEMSTPEHHERSLTASRNTPQVDTTTSLRDPFSLETSPRGVAPSSLGVIETQRIVPAAMRSSFLIGGQGSAGSRLNDHNAQVKRRQQQEWLKELEQQRIEAQERKEQEKRRHQEFESNLTHQWAEPVELPKTQQSIKGHGKVHDDSAMYRQIERKVDRGEEVEQPHSAPPPGSEGRDDSQAFTKPSQERSHIRAHNLLLDPAEIERREAQRVKHMEHMLAVKAQVEEKQRLKREAEERRRQGEAEEERQLAHQRMNLQHQYDSEKEKQRKKEDDEAARHTALVESMQAAYNDAQKEKHQKRLEKLTKMGHDTSNLRSSWDNQQDNSPPKQDTKVAYKTSPRPEQPTMPQHVQHPPEVPIPLHVMDHVINQVKDSPIMVDAFTSPVYDQAVQTEFHFPPHEDVTLQGGLLEREPSAHIEYRPHRRIAQQEAGRKDQKMERIQTYKAREKKRISKEERQSEVNARVMTQTQQTSRTTSPGSEPGNSRKKSVKKLEKPVWGANTKTKKLQQNSDKDLTVNKRKREERRQQRAAELLAEQERNAPGRLLKAKKPVAAGAVQPDTVQGSKPTQSRAGGSLDRKPNHKPHHGRTDLVQDQGDMQTWTDENSDLPDTPPLKNGDFVPFLRSDEPLMSEDSVPVTPESHQMLRQRKIVQTVIADDNNRGRKENKIRLLAQNEKDPLLNPDRLKDTEQRQERILQQLSHLRQGLMMKQREMELGLSSPV</sequence>
<evidence type="ECO:0000259" key="2">
    <source>
        <dbReference type="Pfam" id="PF15236"/>
    </source>
</evidence>
<feature type="region of interest" description="Disordered" evidence="1">
    <location>
        <begin position="159"/>
        <end position="322"/>
    </location>
</feature>
<feature type="compositionally biased region" description="Basic and acidic residues" evidence="1">
    <location>
        <begin position="476"/>
        <end position="499"/>
    </location>
</feature>
<evidence type="ECO:0000313" key="4">
    <source>
        <dbReference type="Proteomes" id="UP000887568"/>
    </source>
</evidence>
<feature type="compositionally biased region" description="Basic and acidic residues" evidence="1">
    <location>
        <begin position="558"/>
        <end position="585"/>
    </location>
</feature>
<feature type="compositionally biased region" description="Low complexity" evidence="1">
    <location>
        <begin position="227"/>
        <end position="238"/>
    </location>
</feature>
<dbReference type="Pfam" id="PF15236">
    <property type="entry name" value="CCDC66"/>
    <property type="match status" value="1"/>
</dbReference>
<feature type="compositionally biased region" description="Basic and acidic residues" evidence="1">
    <location>
        <begin position="765"/>
        <end position="780"/>
    </location>
</feature>
<feature type="compositionally biased region" description="Basic and acidic residues" evidence="1">
    <location>
        <begin position="170"/>
        <end position="196"/>
    </location>
</feature>
<dbReference type="Proteomes" id="UP000887568">
    <property type="component" value="Unplaced"/>
</dbReference>
<dbReference type="OMA" id="SSENDWA"/>
<feature type="compositionally biased region" description="Polar residues" evidence="1">
    <location>
        <begin position="75"/>
        <end position="97"/>
    </location>
</feature>
<feature type="region of interest" description="Disordered" evidence="1">
    <location>
        <begin position="748"/>
        <end position="952"/>
    </location>
</feature>
<feature type="compositionally biased region" description="Basic and acidic residues" evidence="1">
    <location>
        <begin position="436"/>
        <end position="450"/>
    </location>
</feature>
<dbReference type="GO" id="GO:0008017">
    <property type="term" value="F:microtubule binding"/>
    <property type="evidence" value="ECO:0007669"/>
    <property type="project" value="TreeGrafter"/>
</dbReference>
<dbReference type="OrthoDB" id="10042846at2759"/>
<dbReference type="RefSeq" id="XP_038073661.1">
    <property type="nucleotide sequence ID" value="XM_038217733.1"/>
</dbReference>
<dbReference type="CTD" id="285331"/>
<dbReference type="GO" id="GO:0005874">
    <property type="term" value="C:microtubule"/>
    <property type="evidence" value="ECO:0007669"/>
    <property type="project" value="TreeGrafter"/>
</dbReference>
<keyword evidence="4" id="KW-1185">Reference proteome</keyword>
<feature type="compositionally biased region" description="Polar residues" evidence="1">
    <location>
        <begin position="348"/>
        <end position="363"/>
    </location>
</feature>
<accession>A0A914BCB5</accession>
<feature type="compositionally biased region" description="Low complexity" evidence="1">
    <location>
        <begin position="801"/>
        <end position="811"/>
    </location>
</feature>
<evidence type="ECO:0000313" key="3">
    <source>
        <dbReference type="EnsemblMetazoa" id="XP_038073661.1"/>
    </source>
</evidence>
<feature type="compositionally biased region" description="Polar residues" evidence="1">
    <location>
        <begin position="894"/>
        <end position="906"/>
    </location>
</feature>
<dbReference type="PANTHER" id="PTHR22736:SF2">
    <property type="entry name" value="COILED-COIL DOMAIN-CONTAINING PROTEIN 66"/>
    <property type="match status" value="1"/>
</dbReference>
<dbReference type="GeneID" id="119741823"/>
<name>A0A914BCB5_PATMI</name>